<dbReference type="InterPro" id="IPR057727">
    <property type="entry name" value="WCX_dom"/>
</dbReference>
<proteinExistence type="predicted"/>
<accession>A0AA42WAM3</accession>
<dbReference type="RefSeq" id="WP_280026689.1">
    <property type="nucleotide sequence ID" value="NZ_JAOCKG010000003.1"/>
</dbReference>
<feature type="domain" description="WCX" evidence="2">
    <location>
        <begin position="268"/>
        <end position="344"/>
    </location>
</feature>
<dbReference type="InterPro" id="IPR026881">
    <property type="entry name" value="WYL_dom"/>
</dbReference>
<dbReference type="Pfam" id="PF13280">
    <property type="entry name" value="WYL"/>
    <property type="match status" value="1"/>
</dbReference>
<comment type="caution">
    <text evidence="3">The sequence shown here is derived from an EMBL/GenBank/DDBJ whole genome shotgun (WGS) entry which is preliminary data.</text>
</comment>
<name>A0AA42WAM3_9BURK</name>
<evidence type="ECO:0000313" key="4">
    <source>
        <dbReference type="Proteomes" id="UP001161276"/>
    </source>
</evidence>
<dbReference type="EMBL" id="JAOCKG010000003">
    <property type="protein sequence ID" value="MDH2050806.1"/>
    <property type="molecule type" value="Genomic_DNA"/>
</dbReference>
<evidence type="ECO:0000259" key="1">
    <source>
        <dbReference type="Pfam" id="PF13280"/>
    </source>
</evidence>
<sequence>MDTMHLLDLKPVEQDILSLLRRQGNGWVPVRTIHEWLKPQFGASAATTKLIQRALRRLADQGAVEEEGLSSGKKWRLSASKTIIPSPVTNIDLAVALLQLEKYAGNHLPADALNSLHAHCESARDLLNRNPHYLRNSFGRAWAKKTALIDSGFPLIAPVPDKKIMTTLTDALYNGVKITLSYRNAQLTTQAPESYEVSPLALIERGRILYLVSCRKSRRGKIYRRYLHRIDRIIDASITYSPSDVDPDFELDSFIASEHALLFFPEPPEAVTLWIVEQGFRSILRDYRLSADQIITEAAGGFYLTATVRPSLTFKQFLLGICSQAQVISPARLRNEIAATIEHAFNSYRRPHAPHGPANH</sequence>
<dbReference type="PANTHER" id="PTHR34580">
    <property type="match status" value="1"/>
</dbReference>
<evidence type="ECO:0000259" key="2">
    <source>
        <dbReference type="Pfam" id="PF25583"/>
    </source>
</evidence>
<organism evidence="3 4">
    <name type="scientific">Achromobacter marplatensis</name>
    <dbReference type="NCBI Taxonomy" id="470868"/>
    <lineage>
        <taxon>Bacteria</taxon>
        <taxon>Pseudomonadati</taxon>
        <taxon>Pseudomonadota</taxon>
        <taxon>Betaproteobacteria</taxon>
        <taxon>Burkholderiales</taxon>
        <taxon>Alcaligenaceae</taxon>
        <taxon>Achromobacter</taxon>
    </lineage>
</organism>
<dbReference type="PROSITE" id="PS52050">
    <property type="entry name" value="WYL"/>
    <property type="match status" value="1"/>
</dbReference>
<evidence type="ECO:0000313" key="3">
    <source>
        <dbReference type="EMBL" id="MDH2050806.1"/>
    </source>
</evidence>
<dbReference type="Proteomes" id="UP001161276">
    <property type="component" value="Unassembled WGS sequence"/>
</dbReference>
<reference evidence="3" key="1">
    <citation type="submission" date="2022-09" db="EMBL/GenBank/DDBJ databases">
        <title>Intensive care unit water sources are persistently colonized with multi-drug resistant bacteria and are the site of extensive horizontal gene transfer of antibiotic resistance genes.</title>
        <authorList>
            <person name="Diorio-Toth L."/>
        </authorList>
    </citation>
    <scope>NUCLEOTIDE SEQUENCE</scope>
    <source>
        <strain evidence="3">GD03676</strain>
    </source>
</reference>
<dbReference type="PANTHER" id="PTHR34580:SF1">
    <property type="entry name" value="PROTEIN PAFC"/>
    <property type="match status" value="1"/>
</dbReference>
<protein>
    <submittedName>
        <fullName evidence="3">WYL domain-containing protein</fullName>
    </submittedName>
</protein>
<dbReference type="Pfam" id="PF25583">
    <property type="entry name" value="WCX"/>
    <property type="match status" value="1"/>
</dbReference>
<feature type="domain" description="WYL" evidence="1">
    <location>
        <begin position="164"/>
        <end position="232"/>
    </location>
</feature>
<dbReference type="InterPro" id="IPR051534">
    <property type="entry name" value="CBASS_pafABC_assoc_protein"/>
</dbReference>
<dbReference type="AlphaFoldDB" id="A0AA42WAM3"/>
<gene>
    <name evidence="3" type="ORF">N5K24_10375</name>
</gene>